<dbReference type="Gene3D" id="2.40.50.1020">
    <property type="entry name" value="LytTr DNA-binding domain"/>
    <property type="match status" value="1"/>
</dbReference>
<keyword evidence="2" id="KW-0238">DNA-binding</keyword>
<evidence type="ECO:0000259" key="1">
    <source>
        <dbReference type="PROSITE" id="PS50930"/>
    </source>
</evidence>
<feature type="domain" description="HTH LytTR-type" evidence="1">
    <location>
        <begin position="9"/>
        <end position="103"/>
    </location>
</feature>
<protein>
    <submittedName>
        <fullName evidence="2">DNA-binding LytR/AlgR family response regulator</fullName>
    </submittedName>
</protein>
<gene>
    <name evidence="2" type="ORF">HNP25_002345</name>
</gene>
<proteinExistence type="predicted"/>
<organism evidence="2 3">
    <name type="scientific">Arcicella rosea</name>
    <dbReference type="NCBI Taxonomy" id="502909"/>
    <lineage>
        <taxon>Bacteria</taxon>
        <taxon>Pseudomonadati</taxon>
        <taxon>Bacteroidota</taxon>
        <taxon>Cytophagia</taxon>
        <taxon>Cytophagales</taxon>
        <taxon>Flectobacillaceae</taxon>
        <taxon>Arcicella</taxon>
    </lineage>
</organism>
<sequence>MIPQHIFQIQFKLGKRATFFANEIIFFEGEINYTRIHFAMGKTRLISKTLSNVEERVNTDCFLRINRKYLVNQKFISKVGRKSIVLLDGRILPISRRKRFVVS</sequence>
<keyword evidence="3" id="KW-1185">Reference proteome</keyword>
<evidence type="ECO:0000313" key="2">
    <source>
        <dbReference type="EMBL" id="MBB6003687.1"/>
    </source>
</evidence>
<dbReference type="AlphaFoldDB" id="A0A841EHL7"/>
<comment type="caution">
    <text evidence="2">The sequence shown here is derived from an EMBL/GenBank/DDBJ whole genome shotgun (WGS) entry which is preliminary data.</text>
</comment>
<dbReference type="GO" id="GO:0003677">
    <property type="term" value="F:DNA binding"/>
    <property type="evidence" value="ECO:0007669"/>
    <property type="project" value="UniProtKB-KW"/>
</dbReference>
<name>A0A841EHL7_9BACT</name>
<accession>A0A841EHL7</accession>
<dbReference type="RefSeq" id="WP_184134270.1">
    <property type="nucleotide sequence ID" value="NZ_JACHKT010000015.1"/>
</dbReference>
<dbReference type="Pfam" id="PF04397">
    <property type="entry name" value="LytTR"/>
    <property type="match status" value="1"/>
</dbReference>
<evidence type="ECO:0000313" key="3">
    <source>
        <dbReference type="Proteomes" id="UP000524404"/>
    </source>
</evidence>
<dbReference type="SMART" id="SM00850">
    <property type="entry name" value="LytTR"/>
    <property type="match status" value="1"/>
</dbReference>
<dbReference type="EMBL" id="JACHKT010000015">
    <property type="protein sequence ID" value="MBB6003687.1"/>
    <property type="molecule type" value="Genomic_DNA"/>
</dbReference>
<dbReference type="InterPro" id="IPR007492">
    <property type="entry name" value="LytTR_DNA-bd_dom"/>
</dbReference>
<reference evidence="2 3" key="1">
    <citation type="submission" date="2020-08" db="EMBL/GenBank/DDBJ databases">
        <title>Functional genomics of gut bacteria from endangered species of beetles.</title>
        <authorList>
            <person name="Carlos-Shanley C."/>
        </authorList>
    </citation>
    <scope>NUCLEOTIDE SEQUENCE [LARGE SCALE GENOMIC DNA]</scope>
    <source>
        <strain evidence="2 3">S00070</strain>
    </source>
</reference>
<dbReference type="Proteomes" id="UP000524404">
    <property type="component" value="Unassembled WGS sequence"/>
</dbReference>
<dbReference type="PROSITE" id="PS50930">
    <property type="entry name" value="HTH_LYTTR"/>
    <property type="match status" value="1"/>
</dbReference>